<name>A0A8S5L9N9_9CAUD</name>
<proteinExistence type="predicted"/>
<accession>A0A8S5L9N9</accession>
<dbReference type="EMBL" id="BK014662">
    <property type="protein sequence ID" value="DAD66667.1"/>
    <property type="molecule type" value="Genomic_DNA"/>
</dbReference>
<evidence type="ECO:0000313" key="1">
    <source>
        <dbReference type="EMBL" id="DAD66667.1"/>
    </source>
</evidence>
<sequence length="70" mass="8272">MKLKILTFSVDAYDRSELDELTDVQLYEYALADSENAFIYDYANIREFTNDINSDLVDSENNWVYFVKVD</sequence>
<reference evidence="1" key="1">
    <citation type="journal article" date="2021" name="Proc. Natl. Acad. Sci. U.S.A.">
        <title>A Catalog of Tens of Thousands of Viruses from Human Metagenomes Reveals Hidden Associations with Chronic Diseases.</title>
        <authorList>
            <person name="Tisza M.J."/>
            <person name="Buck C.B."/>
        </authorList>
    </citation>
    <scope>NUCLEOTIDE SEQUENCE</scope>
    <source>
        <strain evidence="1">CtPuP5</strain>
    </source>
</reference>
<protein>
    <submittedName>
        <fullName evidence="1">Uncharacterized protein</fullName>
    </submittedName>
</protein>
<organism evidence="1">
    <name type="scientific">Myoviridae sp. ctPuP5</name>
    <dbReference type="NCBI Taxonomy" id="2823543"/>
    <lineage>
        <taxon>Viruses</taxon>
        <taxon>Duplodnaviria</taxon>
        <taxon>Heunggongvirae</taxon>
        <taxon>Uroviricota</taxon>
        <taxon>Caudoviricetes</taxon>
    </lineage>
</organism>